<dbReference type="Pfam" id="PF18143">
    <property type="entry name" value="HAD_SAK_2"/>
    <property type="match status" value="1"/>
</dbReference>
<sequence length="153" mass="17911">MVLFLDFDGVLHPYPCPVEQYFCRRQLLEGWLRERPDLDVVISSNWRERRSLDELRGYFSADLQSRVIGVTPVLKRQAWAQFDGELPPMRFERETEVKQWLHGSGEPWRRWAALDDQAWMFGPFCKQLVLCDGAVGLTPHELGRIDTALALRH</sequence>
<reference evidence="1 2" key="1">
    <citation type="submission" date="2023-11" db="EMBL/GenBank/DDBJ databases">
        <title>Paucibacter sp. nov., isolated from fresh soil in Korea.</title>
        <authorList>
            <person name="Le N.T.T."/>
        </authorList>
    </citation>
    <scope>NUCLEOTIDE SEQUENCE [LARGE SCALE GENOMIC DNA]</scope>
    <source>
        <strain evidence="1 2">R3-3</strain>
    </source>
</reference>
<dbReference type="RefSeq" id="WP_320426700.1">
    <property type="nucleotide sequence ID" value="NZ_JAXCLA010000011.1"/>
</dbReference>
<gene>
    <name evidence="1" type="ORF">SNE35_29825</name>
</gene>
<accession>A0ABU5DQZ1</accession>
<keyword evidence="2" id="KW-1185">Reference proteome</keyword>
<evidence type="ECO:0000313" key="2">
    <source>
        <dbReference type="Proteomes" id="UP001285263"/>
    </source>
</evidence>
<proteinExistence type="predicted"/>
<name>A0ABU5DQZ1_9BURK</name>
<dbReference type="Proteomes" id="UP001285263">
    <property type="component" value="Unassembled WGS sequence"/>
</dbReference>
<evidence type="ECO:0000313" key="1">
    <source>
        <dbReference type="EMBL" id="MDY0748735.1"/>
    </source>
</evidence>
<protein>
    <submittedName>
        <fullName evidence="1">HAD domain-containing protein</fullName>
    </submittedName>
</protein>
<organism evidence="1 2">
    <name type="scientific">Roseateles agri</name>
    <dbReference type="NCBI Taxonomy" id="3098619"/>
    <lineage>
        <taxon>Bacteria</taxon>
        <taxon>Pseudomonadati</taxon>
        <taxon>Pseudomonadota</taxon>
        <taxon>Betaproteobacteria</taxon>
        <taxon>Burkholderiales</taxon>
        <taxon>Sphaerotilaceae</taxon>
        <taxon>Roseateles</taxon>
    </lineage>
</organism>
<dbReference type="EMBL" id="JAXCLA010000011">
    <property type="protein sequence ID" value="MDY0748735.1"/>
    <property type="molecule type" value="Genomic_DNA"/>
</dbReference>
<comment type="caution">
    <text evidence="1">The sequence shown here is derived from an EMBL/GenBank/DDBJ whole genome shotgun (WGS) entry which is preliminary data.</text>
</comment>